<evidence type="ECO:0000256" key="3">
    <source>
        <dbReference type="ARBA" id="ARBA00023125"/>
    </source>
</evidence>
<evidence type="ECO:0000259" key="7">
    <source>
        <dbReference type="SMART" id="SM00278"/>
    </source>
</evidence>
<dbReference type="InterPro" id="IPR011114">
    <property type="entry name" value="RuvA_C"/>
</dbReference>
<dbReference type="EMBL" id="METD01000001">
    <property type="protein sequence ID" value="OGB73569.1"/>
    <property type="molecule type" value="Genomic_DNA"/>
</dbReference>
<reference evidence="8 9" key="1">
    <citation type="journal article" date="2016" name="Nat. Commun.">
        <title>Thousands of microbial genomes shed light on interconnected biogeochemical processes in an aquifer system.</title>
        <authorList>
            <person name="Anantharaman K."/>
            <person name="Brown C.T."/>
            <person name="Hug L.A."/>
            <person name="Sharon I."/>
            <person name="Castelle C.J."/>
            <person name="Probst A.J."/>
            <person name="Thomas B.C."/>
            <person name="Singh A."/>
            <person name="Wilkins M.J."/>
            <person name="Karaoz U."/>
            <person name="Brodie E.L."/>
            <person name="Williams K.H."/>
            <person name="Hubbard S.S."/>
            <person name="Banfield J.F."/>
        </authorList>
    </citation>
    <scope>NUCLEOTIDE SEQUENCE [LARGE SCALE GENOMIC DNA]</scope>
</reference>
<dbReference type="Gene3D" id="1.10.8.10">
    <property type="entry name" value="DNA helicase RuvA subunit, C-terminal domain"/>
    <property type="match status" value="1"/>
</dbReference>
<keyword evidence="4 6" id="KW-0233">DNA recombination</keyword>
<dbReference type="Pfam" id="PF14520">
    <property type="entry name" value="HHH_5"/>
    <property type="match status" value="1"/>
</dbReference>
<dbReference type="GO" id="GO:0006281">
    <property type="term" value="P:DNA repair"/>
    <property type="evidence" value="ECO:0007669"/>
    <property type="project" value="UniProtKB-UniRule"/>
</dbReference>
<keyword evidence="8" id="KW-0547">Nucleotide-binding</keyword>
<dbReference type="GO" id="GO:0000400">
    <property type="term" value="F:four-way junction DNA binding"/>
    <property type="evidence" value="ECO:0007669"/>
    <property type="project" value="UniProtKB-UniRule"/>
</dbReference>
<dbReference type="GO" id="GO:0009378">
    <property type="term" value="F:four-way junction helicase activity"/>
    <property type="evidence" value="ECO:0007669"/>
    <property type="project" value="InterPro"/>
</dbReference>
<keyword evidence="3 6" id="KW-0238">DNA-binding</keyword>
<dbReference type="HAMAP" id="MF_00031">
    <property type="entry name" value="DNA_HJ_migration_RuvA"/>
    <property type="match status" value="1"/>
</dbReference>
<comment type="subunit">
    <text evidence="6">Homotetramer. Forms an RuvA(8)-RuvB(12)-Holliday junction (HJ) complex. HJ DNA is sandwiched between 2 RuvA tetramers; dsDNA enters through RuvA and exits via RuvB. An RuvB hexamer assembles on each DNA strand where it exits the tetramer. Each RuvB hexamer is contacted by two RuvA subunits (via domain III) on 2 adjacent RuvB subunits; this complex drives branch migration. In the full resolvosome a probable DNA-RuvA(4)-RuvB(12)-RuvC(2) complex forms which resolves the HJ.</text>
</comment>
<keyword evidence="8" id="KW-0378">Hydrolase</keyword>
<comment type="domain">
    <text evidence="6">Has three domains with a flexible linker between the domains II and III and assumes an 'L' shape. Domain III is highly mobile and contacts RuvB.</text>
</comment>
<keyword evidence="8" id="KW-0067">ATP-binding</keyword>
<dbReference type="GO" id="GO:0009379">
    <property type="term" value="C:Holliday junction helicase complex"/>
    <property type="evidence" value="ECO:0007669"/>
    <property type="project" value="InterPro"/>
</dbReference>
<sequence length="187" mass="19995">MIASISGTVQSKGLDWLLIATSSGVGYKVSTTHAVVADYSINAPVSLLTYLVVREDQMSLYGFLTEAELNFFTQLIGVSGVGPRSALGVLNAGKVEELRSAIAGGEVAIFTTISGIGKKTAERIIVELKGKLDFNDTKFAGDARDLLTALTSLGYNAYEVKQILSDIPKDLSDTEDRIKYALKLLGK</sequence>
<dbReference type="GO" id="GO:0005524">
    <property type="term" value="F:ATP binding"/>
    <property type="evidence" value="ECO:0007669"/>
    <property type="project" value="InterPro"/>
</dbReference>
<feature type="domain" description="Helix-hairpin-helix DNA-binding motif class 1" evidence="7">
    <location>
        <begin position="73"/>
        <end position="92"/>
    </location>
</feature>
<evidence type="ECO:0000256" key="1">
    <source>
        <dbReference type="ARBA" id="ARBA00022490"/>
    </source>
</evidence>
<feature type="domain" description="Helix-hairpin-helix DNA-binding motif class 1" evidence="7">
    <location>
        <begin position="108"/>
        <end position="127"/>
    </location>
</feature>
<gene>
    <name evidence="6" type="primary">ruvA</name>
    <name evidence="8" type="ORF">A3K51_01835</name>
</gene>
<keyword evidence="2 6" id="KW-0227">DNA damage</keyword>
<dbReference type="Pfam" id="PF07499">
    <property type="entry name" value="RuvA_C"/>
    <property type="match status" value="1"/>
</dbReference>
<keyword evidence="5 6" id="KW-0234">DNA repair</keyword>
<dbReference type="InterPro" id="IPR013849">
    <property type="entry name" value="DNA_helicase_Holl-junc_RuvA_I"/>
</dbReference>
<feature type="region of interest" description="Domain I" evidence="6">
    <location>
        <begin position="1"/>
        <end position="64"/>
    </location>
</feature>
<organism evidence="8 9">
    <name type="scientific">candidate division Kazan bacterium RIFCSPLOWO2_01_FULL_45_19</name>
    <dbReference type="NCBI Taxonomy" id="1798538"/>
    <lineage>
        <taxon>Bacteria</taxon>
        <taxon>Bacteria division Kazan-3B-28</taxon>
    </lineage>
</organism>
<dbReference type="GO" id="GO:0005737">
    <property type="term" value="C:cytoplasm"/>
    <property type="evidence" value="ECO:0007669"/>
    <property type="project" value="UniProtKB-SubCell"/>
</dbReference>
<protein>
    <recommendedName>
        <fullName evidence="6">Holliday junction branch migration complex subunit RuvA</fullName>
    </recommendedName>
</protein>
<comment type="subcellular location">
    <subcellularLocation>
        <location evidence="6">Cytoplasm</location>
    </subcellularLocation>
</comment>
<dbReference type="Proteomes" id="UP000178085">
    <property type="component" value="Unassembled WGS sequence"/>
</dbReference>
<evidence type="ECO:0000256" key="6">
    <source>
        <dbReference type="HAMAP-Rule" id="MF_00031"/>
    </source>
</evidence>
<dbReference type="GO" id="GO:0006310">
    <property type="term" value="P:DNA recombination"/>
    <property type="evidence" value="ECO:0007669"/>
    <property type="project" value="UniProtKB-UniRule"/>
</dbReference>
<evidence type="ECO:0000313" key="9">
    <source>
        <dbReference type="Proteomes" id="UP000178085"/>
    </source>
</evidence>
<evidence type="ECO:0000256" key="2">
    <source>
        <dbReference type="ARBA" id="ARBA00022763"/>
    </source>
</evidence>
<evidence type="ECO:0000313" key="8">
    <source>
        <dbReference type="EMBL" id="OGB73569.1"/>
    </source>
</evidence>
<comment type="caution">
    <text evidence="6">Lacks conserved residue(s) required for the propagation of feature annotation.</text>
</comment>
<dbReference type="SUPFAM" id="SSF50249">
    <property type="entry name" value="Nucleic acid-binding proteins"/>
    <property type="match status" value="1"/>
</dbReference>
<keyword evidence="8" id="KW-0347">Helicase</keyword>
<dbReference type="SMART" id="SM00278">
    <property type="entry name" value="HhH1"/>
    <property type="match status" value="2"/>
</dbReference>
<dbReference type="InterPro" id="IPR000085">
    <property type="entry name" value="RuvA"/>
</dbReference>
<dbReference type="Gene3D" id="2.40.50.140">
    <property type="entry name" value="Nucleic acid-binding proteins"/>
    <property type="match status" value="1"/>
</dbReference>
<evidence type="ECO:0000256" key="5">
    <source>
        <dbReference type="ARBA" id="ARBA00023204"/>
    </source>
</evidence>
<evidence type="ECO:0000256" key="4">
    <source>
        <dbReference type="ARBA" id="ARBA00023172"/>
    </source>
</evidence>
<dbReference type="AlphaFoldDB" id="A0A1F4NQ37"/>
<dbReference type="Pfam" id="PF01330">
    <property type="entry name" value="RuvA_N"/>
    <property type="match status" value="1"/>
</dbReference>
<feature type="region of interest" description="Domain III" evidence="6">
    <location>
        <begin position="145"/>
        <end position="187"/>
    </location>
</feature>
<dbReference type="GO" id="GO:0048476">
    <property type="term" value="C:Holliday junction resolvase complex"/>
    <property type="evidence" value="ECO:0007669"/>
    <property type="project" value="UniProtKB-UniRule"/>
</dbReference>
<proteinExistence type="inferred from homology"/>
<dbReference type="InterPro" id="IPR036267">
    <property type="entry name" value="RuvA_C_sf"/>
</dbReference>
<dbReference type="InterPro" id="IPR003583">
    <property type="entry name" value="Hlx-hairpin-Hlx_DNA-bd_motif"/>
</dbReference>
<dbReference type="SUPFAM" id="SSF46929">
    <property type="entry name" value="DNA helicase RuvA subunit, C-terminal domain"/>
    <property type="match status" value="1"/>
</dbReference>
<dbReference type="InterPro" id="IPR010994">
    <property type="entry name" value="RuvA_2-like"/>
</dbReference>
<name>A0A1F4NQ37_UNCK3</name>
<dbReference type="NCBIfam" id="TIGR00084">
    <property type="entry name" value="ruvA"/>
    <property type="match status" value="1"/>
</dbReference>
<dbReference type="Gene3D" id="1.10.150.20">
    <property type="entry name" value="5' to 3' exonuclease, C-terminal subdomain"/>
    <property type="match status" value="1"/>
</dbReference>
<dbReference type="CDD" id="cd14332">
    <property type="entry name" value="UBA_RuvA_C"/>
    <property type="match status" value="1"/>
</dbReference>
<comment type="function">
    <text evidence="6">The RuvA-RuvB-RuvC complex processes Holliday junction (HJ) DNA during genetic recombination and DNA repair, while the RuvA-RuvB complex plays an important role in the rescue of blocked DNA replication forks via replication fork reversal (RFR). RuvA specifically binds to HJ cruciform DNA, conferring on it an open structure. The RuvB hexamer acts as an ATP-dependent pump, pulling dsDNA into and through the RuvAB complex. HJ branch migration allows RuvC to scan DNA until it finds its consensus sequence, where it cleaves and resolves the cruciform DNA.</text>
</comment>
<dbReference type="SUPFAM" id="SSF47781">
    <property type="entry name" value="RuvA domain 2-like"/>
    <property type="match status" value="1"/>
</dbReference>
<keyword evidence="1 6" id="KW-0963">Cytoplasm</keyword>
<comment type="similarity">
    <text evidence="6">Belongs to the RuvA family.</text>
</comment>
<accession>A0A1F4NQ37</accession>
<comment type="caution">
    <text evidence="8">The sequence shown here is derived from an EMBL/GenBank/DDBJ whole genome shotgun (WGS) entry which is preliminary data.</text>
</comment>
<dbReference type="InterPro" id="IPR012340">
    <property type="entry name" value="NA-bd_OB-fold"/>
</dbReference>